<dbReference type="AlphaFoldDB" id="K1S0Y2"/>
<name>K1S0Y2_9ZZZZ</name>
<feature type="non-terminal residue" evidence="2">
    <location>
        <position position="1"/>
    </location>
</feature>
<feature type="region of interest" description="Disordered" evidence="1">
    <location>
        <begin position="16"/>
        <end position="45"/>
    </location>
</feature>
<organism evidence="2">
    <name type="scientific">human gut metagenome</name>
    <dbReference type="NCBI Taxonomy" id="408170"/>
    <lineage>
        <taxon>unclassified sequences</taxon>
        <taxon>metagenomes</taxon>
        <taxon>organismal metagenomes</taxon>
    </lineage>
</organism>
<gene>
    <name evidence="2" type="ORF">LEA_18619</name>
</gene>
<evidence type="ECO:0000256" key="1">
    <source>
        <dbReference type="SAM" id="MobiDB-lite"/>
    </source>
</evidence>
<protein>
    <submittedName>
        <fullName evidence="2">Uncharacterized protein</fullName>
    </submittedName>
</protein>
<dbReference type="EMBL" id="AJWY01012776">
    <property type="protein sequence ID" value="EKC48989.1"/>
    <property type="molecule type" value="Genomic_DNA"/>
</dbReference>
<accession>K1S0Y2</accession>
<feature type="compositionally biased region" description="Low complexity" evidence="1">
    <location>
        <begin position="22"/>
        <end position="32"/>
    </location>
</feature>
<comment type="caution">
    <text evidence="2">The sequence shown here is derived from an EMBL/GenBank/DDBJ whole genome shotgun (WGS) entry which is preliminary data.</text>
</comment>
<evidence type="ECO:0000313" key="2">
    <source>
        <dbReference type="EMBL" id="EKC48989.1"/>
    </source>
</evidence>
<sequence>TEGSMSEIDDILKAMLSDNKNENATSEETSGTENEEKFTTDTDSDDIFGGINIDMFMKIGELMSKMSEQDRNTGLLLALKPHLREENRAKIDTAVKLFRLISLLPYLKDSGLFDNLL</sequence>
<proteinExistence type="predicted"/>
<reference evidence="2" key="1">
    <citation type="journal article" date="2013" name="Environ. Microbiol.">
        <title>Microbiota from the distal guts of lean and obese adolescents exhibit partial functional redundancy besides clear differences in community structure.</title>
        <authorList>
            <person name="Ferrer M."/>
            <person name="Ruiz A."/>
            <person name="Lanza F."/>
            <person name="Haange S.B."/>
            <person name="Oberbach A."/>
            <person name="Till H."/>
            <person name="Bargiela R."/>
            <person name="Campoy C."/>
            <person name="Segura M.T."/>
            <person name="Richter M."/>
            <person name="von Bergen M."/>
            <person name="Seifert J."/>
            <person name="Suarez A."/>
        </authorList>
    </citation>
    <scope>NUCLEOTIDE SEQUENCE</scope>
</reference>